<comment type="caution">
    <text evidence="5">The sequence shown here is derived from an EMBL/GenBank/DDBJ whole genome shotgun (WGS) entry which is preliminary data.</text>
</comment>
<proteinExistence type="predicted"/>
<dbReference type="OrthoDB" id="26719at2759"/>
<evidence type="ECO:0000313" key="5">
    <source>
        <dbReference type="EMBL" id="PHT37415.1"/>
    </source>
</evidence>
<dbReference type="PANTHER" id="PTHR12215">
    <property type="entry name" value="PHOSPHOPANTETHEINE TRANSFERASE"/>
    <property type="match status" value="1"/>
</dbReference>
<dbReference type="PANTHER" id="PTHR12215:SF15">
    <property type="entry name" value="4'-PHOSPHOPANTETHEINYL TRANSFERASE SUPERFAMILY-RELATED"/>
    <property type="match status" value="1"/>
</dbReference>
<evidence type="ECO:0000259" key="3">
    <source>
        <dbReference type="Pfam" id="PF01648"/>
    </source>
</evidence>
<sequence>MRGDRERVSPQGCIVRSLILYFCQRLFSRLEPVFDKTSAALKCFYFSRGFIANNFLREIHLWYVIPNEVKGESLMNKYMEILSPCEIEKVLSFQRDELRKSALLARALVRTTIARYQINSSVKPKTIKFRNNIHGKPEVDWLCSYKWEPPSLHFNISHTSSLIACGVTVNSPIGVDVEEKERTTKHSILTLARRYFSKYELEVLTAIEDPYIQQQEFVKLWTLKEAYVKALGKGFSGAPFKTFTIRRGSAVGEQFYLSQNSSAEACDIIVDPLDNTENLTSNWQFMLLELASSHYIAICRENDVKTKGDWNNPTKLTAWKTIPLVEDRCVSETDEVLTVCGLRYVIRHKIASNDRDRITTLSRPTIPSPACVSMTGKAVKLPAPVCGVSFSSRDAMRQHSRFVLTRQAYKG</sequence>
<dbReference type="InterPro" id="IPR050559">
    <property type="entry name" value="P-Pant_transferase_sf"/>
</dbReference>
<keyword evidence="6" id="KW-1185">Reference proteome</keyword>
<dbReference type="EC" id="2.7.8.7" evidence="1"/>
<dbReference type="STRING" id="33114.A0A2G2VWR4"/>
<dbReference type="GO" id="GO:0008897">
    <property type="term" value="F:holo-[acyl-carrier-protein] synthase activity"/>
    <property type="evidence" value="ECO:0007669"/>
    <property type="project" value="UniProtKB-EC"/>
</dbReference>
<protein>
    <recommendedName>
        <fullName evidence="1">holo-[acyl-carrier-protein] synthase</fullName>
        <ecNumber evidence="1">2.7.8.7</ecNumber>
    </recommendedName>
</protein>
<dbReference type="InterPro" id="IPR008278">
    <property type="entry name" value="4-PPantetheinyl_Trfase_dom"/>
</dbReference>
<dbReference type="GO" id="GO:0005829">
    <property type="term" value="C:cytosol"/>
    <property type="evidence" value="ECO:0007669"/>
    <property type="project" value="TreeGrafter"/>
</dbReference>
<dbReference type="InterPro" id="IPR037143">
    <property type="entry name" value="4-PPantetheinyl_Trfase_dom_sf"/>
</dbReference>
<dbReference type="AlphaFoldDB" id="A0A2G2VWR4"/>
<reference evidence="6" key="2">
    <citation type="journal article" date="2017" name="J. Anim. Genet.">
        <title>Multiple reference genome sequences of hot pepper reveal the massive evolution of plant disease resistance genes by retroduplication.</title>
        <authorList>
            <person name="Kim S."/>
            <person name="Park J."/>
            <person name="Yeom S.-I."/>
            <person name="Kim Y.-M."/>
            <person name="Seo E."/>
            <person name="Kim K.-T."/>
            <person name="Kim M.-S."/>
            <person name="Lee J.M."/>
            <person name="Cheong K."/>
            <person name="Shin H.-S."/>
            <person name="Kim S.-B."/>
            <person name="Han K."/>
            <person name="Lee J."/>
            <person name="Park M."/>
            <person name="Lee H.-A."/>
            <person name="Lee H.-Y."/>
            <person name="Lee Y."/>
            <person name="Oh S."/>
            <person name="Lee J.H."/>
            <person name="Choi E."/>
            <person name="Choi E."/>
            <person name="Lee S.E."/>
            <person name="Jeon J."/>
            <person name="Kim H."/>
            <person name="Choi G."/>
            <person name="Song H."/>
            <person name="Lee J."/>
            <person name="Lee S.-C."/>
            <person name="Kwon J.-K."/>
            <person name="Lee H.-Y."/>
            <person name="Koo N."/>
            <person name="Hong Y."/>
            <person name="Kim R.W."/>
            <person name="Kang W.-H."/>
            <person name="Huh J.H."/>
            <person name="Kang B.-C."/>
            <person name="Yang T.-J."/>
            <person name="Lee Y.-H."/>
            <person name="Bennetzen J.L."/>
            <person name="Choi D."/>
        </authorList>
    </citation>
    <scope>NUCLEOTIDE SEQUENCE [LARGE SCALE GENOMIC DNA]</scope>
    <source>
        <strain evidence="6">cv. PBC81</strain>
    </source>
</reference>
<dbReference type="Pfam" id="PF01648">
    <property type="entry name" value="ACPS"/>
    <property type="match status" value="1"/>
</dbReference>
<evidence type="ECO:0000256" key="2">
    <source>
        <dbReference type="ARBA" id="ARBA00022679"/>
    </source>
</evidence>
<accession>A0A2G2VWR4</accession>
<organism evidence="5 6">
    <name type="scientific">Capsicum baccatum</name>
    <name type="common">Peruvian pepper</name>
    <dbReference type="NCBI Taxonomy" id="33114"/>
    <lineage>
        <taxon>Eukaryota</taxon>
        <taxon>Viridiplantae</taxon>
        <taxon>Streptophyta</taxon>
        <taxon>Embryophyta</taxon>
        <taxon>Tracheophyta</taxon>
        <taxon>Spermatophyta</taxon>
        <taxon>Magnoliopsida</taxon>
        <taxon>eudicotyledons</taxon>
        <taxon>Gunneridae</taxon>
        <taxon>Pentapetalae</taxon>
        <taxon>asterids</taxon>
        <taxon>lamiids</taxon>
        <taxon>Solanales</taxon>
        <taxon>Solanaceae</taxon>
        <taxon>Solanoideae</taxon>
        <taxon>Capsiceae</taxon>
        <taxon>Capsicum</taxon>
    </lineage>
</organism>
<gene>
    <name evidence="5" type="ORF">CQW23_20988</name>
</gene>
<dbReference type="EMBL" id="MLFT02000009">
    <property type="protein sequence ID" value="PHT37415.1"/>
    <property type="molecule type" value="Genomic_DNA"/>
</dbReference>
<evidence type="ECO:0000256" key="1">
    <source>
        <dbReference type="ARBA" id="ARBA00013172"/>
    </source>
</evidence>
<dbReference type="GO" id="GO:0000287">
    <property type="term" value="F:magnesium ion binding"/>
    <property type="evidence" value="ECO:0007669"/>
    <property type="project" value="InterPro"/>
</dbReference>
<feature type="domain" description="4'-phosphopantetheinyl transferase N-terminal" evidence="4">
    <location>
        <begin position="77"/>
        <end position="163"/>
    </location>
</feature>
<name>A0A2G2VWR4_CAPBA</name>
<keyword evidence="2" id="KW-0808">Transferase</keyword>
<dbReference type="Gene3D" id="3.90.470.20">
    <property type="entry name" value="4'-phosphopantetheinyl transferase domain"/>
    <property type="match status" value="2"/>
</dbReference>
<dbReference type="InterPro" id="IPR055066">
    <property type="entry name" value="AASDHPPT_N"/>
</dbReference>
<dbReference type="Proteomes" id="UP000224567">
    <property type="component" value="Unassembled WGS sequence"/>
</dbReference>
<dbReference type="FunFam" id="3.90.470.20:FF:000010">
    <property type="entry name" value="L-aminoadipate-semialdehyde dehydrogenase-phosphopantetheinyl transferase"/>
    <property type="match status" value="1"/>
</dbReference>
<reference evidence="5 6" key="1">
    <citation type="journal article" date="2017" name="Genome Biol.">
        <title>New reference genome sequences of hot pepper reveal the massive evolution of plant disease-resistance genes by retroduplication.</title>
        <authorList>
            <person name="Kim S."/>
            <person name="Park J."/>
            <person name="Yeom S.I."/>
            <person name="Kim Y.M."/>
            <person name="Seo E."/>
            <person name="Kim K.T."/>
            <person name="Kim M.S."/>
            <person name="Lee J.M."/>
            <person name="Cheong K."/>
            <person name="Shin H.S."/>
            <person name="Kim S.B."/>
            <person name="Han K."/>
            <person name="Lee J."/>
            <person name="Park M."/>
            <person name="Lee H.A."/>
            <person name="Lee H.Y."/>
            <person name="Lee Y."/>
            <person name="Oh S."/>
            <person name="Lee J.H."/>
            <person name="Choi E."/>
            <person name="Choi E."/>
            <person name="Lee S.E."/>
            <person name="Jeon J."/>
            <person name="Kim H."/>
            <person name="Choi G."/>
            <person name="Song H."/>
            <person name="Lee J."/>
            <person name="Lee S.C."/>
            <person name="Kwon J.K."/>
            <person name="Lee H.Y."/>
            <person name="Koo N."/>
            <person name="Hong Y."/>
            <person name="Kim R.W."/>
            <person name="Kang W.H."/>
            <person name="Huh J.H."/>
            <person name="Kang B.C."/>
            <person name="Yang T.J."/>
            <person name="Lee Y.H."/>
            <person name="Bennetzen J.L."/>
            <person name="Choi D."/>
        </authorList>
    </citation>
    <scope>NUCLEOTIDE SEQUENCE [LARGE SCALE GENOMIC DNA]</scope>
    <source>
        <strain evidence="6">cv. PBC81</strain>
    </source>
</reference>
<feature type="domain" description="4'-phosphopantetheinyl transferase" evidence="3">
    <location>
        <begin position="172"/>
        <end position="256"/>
    </location>
</feature>
<dbReference type="GO" id="GO:0019878">
    <property type="term" value="P:lysine biosynthetic process via aminoadipic acid"/>
    <property type="evidence" value="ECO:0007669"/>
    <property type="project" value="TreeGrafter"/>
</dbReference>
<dbReference type="Pfam" id="PF22624">
    <property type="entry name" value="AASDHPPT_N"/>
    <property type="match status" value="1"/>
</dbReference>
<dbReference type="SUPFAM" id="SSF56214">
    <property type="entry name" value="4'-phosphopantetheinyl transferase"/>
    <property type="match status" value="2"/>
</dbReference>
<evidence type="ECO:0000259" key="4">
    <source>
        <dbReference type="Pfam" id="PF22624"/>
    </source>
</evidence>
<evidence type="ECO:0000313" key="6">
    <source>
        <dbReference type="Proteomes" id="UP000224567"/>
    </source>
</evidence>